<organism evidence="1 2">
    <name type="scientific">Brachybacterium tyrofermentans</name>
    <dbReference type="NCBI Taxonomy" id="47848"/>
    <lineage>
        <taxon>Bacteria</taxon>
        <taxon>Bacillati</taxon>
        <taxon>Actinomycetota</taxon>
        <taxon>Actinomycetes</taxon>
        <taxon>Micrococcales</taxon>
        <taxon>Dermabacteraceae</taxon>
        <taxon>Brachybacterium</taxon>
    </lineage>
</organism>
<dbReference type="GeneID" id="303299269"/>
<dbReference type="Gene3D" id="3.40.50.300">
    <property type="entry name" value="P-loop containing nucleotide triphosphate hydrolases"/>
    <property type="match status" value="1"/>
</dbReference>
<sequence length="157" mass="16538">MDAWGRERRTGFVDAAQVGFLQNLKGESSSAQLALHLVAILIREFAAAGAAECIVVAPLESPPDEVRSVFPKGRVLLVRLDVAPEQIFAQALARTRGGGSVQAGDDLLGASRETAKAVAATAAEQHFWPPRQGGRVLDVSGSDPVQVAEQIRAAARS</sequence>
<proteinExistence type="predicted"/>
<protein>
    <submittedName>
        <fullName evidence="1">Uncharacterized protein</fullName>
    </submittedName>
</protein>
<gene>
    <name evidence="1" type="ORF">ACFPK8_13660</name>
</gene>
<evidence type="ECO:0000313" key="1">
    <source>
        <dbReference type="EMBL" id="MFC5298557.1"/>
    </source>
</evidence>
<reference evidence="2" key="1">
    <citation type="journal article" date="2019" name="Int. J. Syst. Evol. Microbiol.">
        <title>The Global Catalogue of Microorganisms (GCM) 10K type strain sequencing project: providing services to taxonomists for standard genome sequencing and annotation.</title>
        <authorList>
            <consortium name="The Broad Institute Genomics Platform"/>
            <consortium name="The Broad Institute Genome Sequencing Center for Infectious Disease"/>
            <person name="Wu L."/>
            <person name="Ma J."/>
        </authorList>
    </citation>
    <scope>NUCLEOTIDE SEQUENCE [LARGE SCALE GENOMIC DNA]</scope>
    <source>
        <strain evidence="2">CGMCC 1.16455</strain>
    </source>
</reference>
<evidence type="ECO:0000313" key="2">
    <source>
        <dbReference type="Proteomes" id="UP001595937"/>
    </source>
</evidence>
<comment type="caution">
    <text evidence="1">The sequence shown here is derived from an EMBL/GenBank/DDBJ whole genome shotgun (WGS) entry which is preliminary data.</text>
</comment>
<keyword evidence="2" id="KW-1185">Reference proteome</keyword>
<dbReference type="EMBL" id="JBHSLN010000073">
    <property type="protein sequence ID" value="MFC5298557.1"/>
    <property type="molecule type" value="Genomic_DNA"/>
</dbReference>
<name>A0ABW0FGK7_9MICO</name>
<accession>A0ABW0FGK7</accession>
<dbReference type="RefSeq" id="WP_343926509.1">
    <property type="nucleotide sequence ID" value="NZ_BAAAIR010000101.1"/>
</dbReference>
<dbReference type="Proteomes" id="UP001595937">
    <property type="component" value="Unassembled WGS sequence"/>
</dbReference>
<dbReference type="InterPro" id="IPR027417">
    <property type="entry name" value="P-loop_NTPase"/>
</dbReference>